<name>A0A7U4J6M9_9SPHN</name>
<dbReference type="InterPro" id="IPR002878">
    <property type="entry name" value="ChsH2_C"/>
</dbReference>
<gene>
    <name evidence="3" type="ORF">TS85_04525</name>
</gene>
<evidence type="ECO:0000259" key="1">
    <source>
        <dbReference type="Pfam" id="PF01796"/>
    </source>
</evidence>
<protein>
    <recommendedName>
        <fullName evidence="5">DNA-binding protein</fullName>
    </recommendedName>
</protein>
<dbReference type="RefSeq" id="WP_044330679.1">
    <property type="nucleotide sequence ID" value="NZ_CP010836.1"/>
</dbReference>
<evidence type="ECO:0000313" key="4">
    <source>
        <dbReference type="Proteomes" id="UP000032300"/>
    </source>
</evidence>
<keyword evidence="4" id="KW-1185">Reference proteome</keyword>
<dbReference type="InterPro" id="IPR022002">
    <property type="entry name" value="ChsH2_Znr"/>
</dbReference>
<feature type="domain" description="ChsH2 C-terminal OB-fold" evidence="1">
    <location>
        <begin position="57"/>
        <end position="122"/>
    </location>
</feature>
<proteinExistence type="predicted"/>
<organism evidence="3 4">
    <name type="scientific">Sphingomonas hengshuiensis</name>
    <dbReference type="NCBI Taxonomy" id="1609977"/>
    <lineage>
        <taxon>Bacteria</taxon>
        <taxon>Pseudomonadati</taxon>
        <taxon>Pseudomonadota</taxon>
        <taxon>Alphaproteobacteria</taxon>
        <taxon>Sphingomonadales</taxon>
        <taxon>Sphingomonadaceae</taxon>
        <taxon>Sphingomonas</taxon>
    </lineage>
</organism>
<dbReference type="Proteomes" id="UP000032300">
    <property type="component" value="Chromosome"/>
</dbReference>
<dbReference type="KEGG" id="sphi:TS85_04525"/>
<dbReference type="PANTHER" id="PTHR34075">
    <property type="entry name" value="BLR3430 PROTEIN"/>
    <property type="match status" value="1"/>
</dbReference>
<dbReference type="Gene3D" id="6.10.30.10">
    <property type="match status" value="1"/>
</dbReference>
<dbReference type="SUPFAM" id="SSF50249">
    <property type="entry name" value="Nucleic acid-binding proteins"/>
    <property type="match status" value="1"/>
</dbReference>
<reference evidence="3 4" key="2">
    <citation type="submission" date="2015-02" db="EMBL/GenBank/DDBJ databases">
        <title>The complete genome of Sphingomonas hengshuiensis sp. WHSC-8 isolated from soil of Hengshui Lake.</title>
        <authorList>
            <person name="Wei S."/>
            <person name="Guo J."/>
            <person name="Su C."/>
            <person name="Wu R."/>
            <person name="Zhang Z."/>
            <person name="Liang K."/>
            <person name="Li H."/>
            <person name="Wang T."/>
            <person name="Liu H."/>
            <person name="Zhang C."/>
            <person name="Li Z."/>
            <person name="Wang Q."/>
            <person name="Meng J."/>
        </authorList>
    </citation>
    <scope>NUCLEOTIDE SEQUENCE [LARGE SCALE GENOMIC DNA]</scope>
    <source>
        <strain evidence="3 4">WHSC-8</strain>
    </source>
</reference>
<dbReference type="PANTHER" id="PTHR34075:SF5">
    <property type="entry name" value="BLR3430 PROTEIN"/>
    <property type="match status" value="1"/>
</dbReference>
<dbReference type="OrthoDB" id="7210118at2"/>
<evidence type="ECO:0008006" key="5">
    <source>
        <dbReference type="Google" id="ProtNLM"/>
    </source>
</evidence>
<dbReference type="EMBL" id="CP010836">
    <property type="protein sequence ID" value="AJP71226.1"/>
    <property type="molecule type" value="Genomic_DNA"/>
</dbReference>
<evidence type="ECO:0000259" key="2">
    <source>
        <dbReference type="Pfam" id="PF12172"/>
    </source>
</evidence>
<evidence type="ECO:0000313" key="3">
    <source>
        <dbReference type="EMBL" id="AJP71226.1"/>
    </source>
</evidence>
<feature type="domain" description="ChsH2 rubredoxin-like zinc ribbon" evidence="2">
    <location>
        <begin position="21"/>
        <end position="51"/>
    </location>
</feature>
<dbReference type="Pfam" id="PF01796">
    <property type="entry name" value="OB_ChsH2_C"/>
    <property type="match status" value="1"/>
</dbReference>
<reference evidence="3 4" key="1">
    <citation type="journal article" date="2015" name="Int. J. Syst. Evol. Microbiol.">
        <title>Sphingomonas hengshuiensis sp. nov., isolated from lake wetland.</title>
        <authorList>
            <person name="Wei S."/>
            <person name="Wang T."/>
            <person name="Liu H."/>
            <person name="Zhang C."/>
            <person name="Guo J."/>
            <person name="Wang Q."/>
            <person name="Liang K."/>
            <person name="Zhang Z."/>
        </authorList>
    </citation>
    <scope>NUCLEOTIDE SEQUENCE [LARGE SCALE GENOMIC DNA]</scope>
    <source>
        <strain evidence="3 4">WHSC-8</strain>
    </source>
</reference>
<accession>A0A7U4J6M9</accession>
<dbReference type="InterPro" id="IPR052513">
    <property type="entry name" value="Thioester_dehydratase-like"/>
</dbReference>
<dbReference type="AlphaFoldDB" id="A0A7U4J6M9"/>
<dbReference type="Pfam" id="PF12172">
    <property type="entry name" value="zf-ChsH2"/>
    <property type="match status" value="1"/>
</dbReference>
<dbReference type="InterPro" id="IPR012340">
    <property type="entry name" value="NA-bd_OB-fold"/>
</dbReference>
<sequence>MQQTAYTKPLPVPDSESTPFWDGMREGKLMLQRCASSGAYLFPPVTFCPGSLERPEWVEASGKGTVFSWITVRHPVPRDIYAEDVPYVVAIVALDNGCRMTGNLVGCTPEEVRAGMPVELVFNRVTPEITLPAFRPVGG</sequence>